<feature type="transmembrane region" description="Helical" evidence="1">
    <location>
        <begin position="308"/>
        <end position="331"/>
    </location>
</feature>
<keyword evidence="1" id="KW-0472">Membrane</keyword>
<dbReference type="EMBL" id="CP159373">
    <property type="protein sequence ID" value="XCN73732.1"/>
    <property type="molecule type" value="Genomic_DNA"/>
</dbReference>
<feature type="transmembrane region" description="Helical" evidence="1">
    <location>
        <begin position="90"/>
        <end position="108"/>
    </location>
</feature>
<protein>
    <submittedName>
        <fullName evidence="2">Uncharacterized protein</fullName>
    </submittedName>
</protein>
<feature type="transmembrane region" description="Helical" evidence="1">
    <location>
        <begin position="221"/>
        <end position="243"/>
    </location>
</feature>
<keyword evidence="1" id="KW-0812">Transmembrane</keyword>
<organism evidence="2">
    <name type="scientific">Candidatus Electrothrix aestuarii</name>
    <dbReference type="NCBI Taxonomy" id="3062594"/>
    <lineage>
        <taxon>Bacteria</taxon>
        <taxon>Pseudomonadati</taxon>
        <taxon>Thermodesulfobacteriota</taxon>
        <taxon>Desulfobulbia</taxon>
        <taxon>Desulfobulbales</taxon>
        <taxon>Desulfobulbaceae</taxon>
        <taxon>Candidatus Electrothrix</taxon>
    </lineage>
</organism>
<evidence type="ECO:0000256" key="1">
    <source>
        <dbReference type="SAM" id="Phobius"/>
    </source>
</evidence>
<dbReference type="AlphaFoldDB" id="A0AAU8LWR9"/>
<reference evidence="2" key="2">
    <citation type="submission" date="2024-06" db="EMBL/GenBank/DDBJ databases">
        <authorList>
            <person name="Plum-Jensen L.E."/>
            <person name="Schramm A."/>
            <person name="Marshall I.P.G."/>
        </authorList>
    </citation>
    <scope>NUCLEOTIDE SEQUENCE</scope>
    <source>
        <strain evidence="2">Rat1</strain>
    </source>
</reference>
<dbReference type="KEGG" id="eaj:Q3M24_02970"/>
<evidence type="ECO:0000313" key="2">
    <source>
        <dbReference type="EMBL" id="XCN73732.1"/>
    </source>
</evidence>
<sequence length="342" mass="38201">MKKKNTYRLIKGSRQRDFIGSMSSLWLADDHLLLVRNSGWKESYRKFYFADIQGLIIAKTKQRRNQTILLLLFTLFFLGLAALSGEIGRMILGSMAVLLLLVLSVNWFKGATCRAQIITAVQSTSLPCNRFPVAKRLKETLTTSITKVQGSFDAAHSEKLITTLQKISEEKKATASSSRKGDSQEQQFTLFFDKRAHILTYTLFLVLAGISAVSLGGREQLLYTTESILFGLTLITIIVALYRQSRSKITGILSSLTWIASIILVIGIVLNFGLIAAAMQQTNDIPAMLNNEYKLWMMLGQVQPEDSLYLRVLLTSRVVCFTLLGILGLLFTRKANNTKADA</sequence>
<proteinExistence type="predicted"/>
<name>A0AAU8LWR9_9BACT</name>
<feature type="transmembrane region" description="Helical" evidence="1">
    <location>
        <begin position="255"/>
        <end position="279"/>
    </location>
</feature>
<feature type="transmembrane region" description="Helical" evidence="1">
    <location>
        <begin position="67"/>
        <end position="84"/>
    </location>
</feature>
<reference evidence="2" key="1">
    <citation type="journal article" date="2024" name="Syst. Appl. Microbiol.">
        <title>First single-strain enrichments of Electrothrix cable bacteria, description of E. aestuarii sp. nov. and E. rattekaaiensis sp. nov., and proposal of a cable bacteria taxonomy following the rules of the SeqCode.</title>
        <authorList>
            <person name="Plum-Jensen L.E."/>
            <person name="Schramm A."/>
            <person name="Marshall I.P.G."/>
        </authorList>
    </citation>
    <scope>NUCLEOTIDE SEQUENCE</scope>
    <source>
        <strain evidence="2">Rat1</strain>
    </source>
</reference>
<accession>A0AAU8LWR9</accession>
<keyword evidence="1" id="KW-1133">Transmembrane helix</keyword>
<gene>
    <name evidence="2" type="ORF">Q3M24_02970</name>
</gene>
<feature type="transmembrane region" description="Helical" evidence="1">
    <location>
        <begin position="198"/>
        <end position="215"/>
    </location>
</feature>